<reference evidence="1 2" key="1">
    <citation type="submission" date="2015-12" db="EMBL/GenBank/DDBJ databases">
        <title>Complete genome sequence of Pseudoalteromonas rubra SCSIO 6842, harboring a conjugative plasmid.</title>
        <authorList>
            <person name="Li B."/>
            <person name="Wang X."/>
        </authorList>
    </citation>
    <scope>NUCLEOTIDE SEQUENCE [LARGE SCALE GENOMIC DNA]</scope>
    <source>
        <strain evidence="1 2">SCSIO 6842</strain>
        <plasmid evidence="2">Plasmid pMBL6842</plasmid>
    </source>
</reference>
<geneLocation type="plasmid" evidence="1 2">
    <name>pMBL6842</name>
</geneLocation>
<dbReference type="Proteomes" id="UP000069015">
    <property type="component" value="Plasmid pMBL6842"/>
</dbReference>
<accession>A0A0U2ZE74</accession>
<gene>
    <name evidence="1" type="ORF">AT705_24435</name>
</gene>
<evidence type="ECO:0000313" key="1">
    <source>
        <dbReference type="EMBL" id="ALU46113.1"/>
    </source>
</evidence>
<sequence length="218" mass="25396">MNIQHVLSDSFLSLNQPKESFLYAVVSDFLSQSFAVSEIKSFQWLEAALECASKEVYKQIEHGTYLFPTYKERLMGVITDYLVSRIGCSAEQLAEHLELELHRYCATPMECAAGELMSDILEHQAYWLCEFLCFIYCLENHIDTRPNEVYLNGRYSVFADAHNERLKIHQSALRLMERGQIEVNDYKDLELYFADFFMLLFSKDEVLQRRIANGIKVS</sequence>
<proteinExistence type="predicted"/>
<dbReference type="RefSeq" id="WP_058798948.1">
    <property type="nucleotide sequence ID" value="NZ_CP013613.1"/>
</dbReference>
<name>A0A0U2ZE74_9GAMM</name>
<evidence type="ECO:0000313" key="2">
    <source>
        <dbReference type="Proteomes" id="UP000069015"/>
    </source>
</evidence>
<dbReference type="AlphaFoldDB" id="A0A0U2ZE74"/>
<organism evidence="1 2">
    <name type="scientific">Pseudoalteromonas rubra</name>
    <dbReference type="NCBI Taxonomy" id="43658"/>
    <lineage>
        <taxon>Bacteria</taxon>
        <taxon>Pseudomonadati</taxon>
        <taxon>Pseudomonadota</taxon>
        <taxon>Gammaproteobacteria</taxon>
        <taxon>Alteromonadales</taxon>
        <taxon>Pseudoalteromonadaceae</taxon>
        <taxon>Pseudoalteromonas</taxon>
    </lineage>
</organism>
<dbReference type="EMBL" id="CP013613">
    <property type="protein sequence ID" value="ALU46113.1"/>
    <property type="molecule type" value="Genomic_DNA"/>
</dbReference>
<protein>
    <submittedName>
        <fullName evidence="1">Uncharacterized protein</fullName>
    </submittedName>
</protein>
<keyword evidence="1" id="KW-0614">Plasmid</keyword>
<dbReference type="KEGG" id="prr:AT705_24435"/>